<dbReference type="Gene3D" id="2.40.440.10">
    <property type="entry name" value="L,D-transpeptidase catalytic domain-like"/>
    <property type="match status" value="1"/>
</dbReference>
<dbReference type="Pfam" id="PF01471">
    <property type="entry name" value="PG_binding_1"/>
    <property type="match status" value="1"/>
</dbReference>
<keyword evidence="4 7" id="KW-0133">Cell shape</keyword>
<dbReference type="SUPFAM" id="SSF47090">
    <property type="entry name" value="PGBD-like"/>
    <property type="match status" value="1"/>
</dbReference>
<evidence type="ECO:0000256" key="2">
    <source>
        <dbReference type="ARBA" id="ARBA00005992"/>
    </source>
</evidence>
<evidence type="ECO:0000256" key="3">
    <source>
        <dbReference type="ARBA" id="ARBA00022679"/>
    </source>
</evidence>
<keyword evidence="5 7" id="KW-0573">Peptidoglycan synthesis</keyword>
<dbReference type="GO" id="GO:0016740">
    <property type="term" value="F:transferase activity"/>
    <property type="evidence" value="ECO:0007669"/>
    <property type="project" value="UniProtKB-KW"/>
</dbReference>
<feature type="active site" description="Nucleophile" evidence="7">
    <location>
        <position position="462"/>
    </location>
</feature>
<keyword evidence="3" id="KW-0808">Transferase</keyword>
<keyword evidence="6 7" id="KW-0961">Cell wall biogenesis/degradation</keyword>
<dbReference type="SUPFAM" id="SSF141523">
    <property type="entry name" value="L,D-transpeptidase catalytic domain-like"/>
    <property type="match status" value="1"/>
</dbReference>
<comment type="caution">
    <text evidence="9">The sequence shown here is derived from an EMBL/GenBank/DDBJ whole genome shotgun (WGS) entry which is preliminary data.</text>
</comment>
<comment type="similarity">
    <text evidence="2">Belongs to the YkuD family.</text>
</comment>
<dbReference type="GO" id="GO:0071555">
    <property type="term" value="P:cell wall organization"/>
    <property type="evidence" value="ECO:0007669"/>
    <property type="project" value="UniProtKB-UniRule"/>
</dbReference>
<dbReference type="PANTHER" id="PTHR41533">
    <property type="entry name" value="L,D-TRANSPEPTIDASE HI_1667-RELATED"/>
    <property type="match status" value="1"/>
</dbReference>
<dbReference type="PROSITE" id="PS52029">
    <property type="entry name" value="LD_TPASE"/>
    <property type="match status" value="1"/>
</dbReference>
<keyword evidence="10" id="KW-1185">Reference proteome</keyword>
<organism evidence="9 10">
    <name type="scientific">Profundibacterium mesophilum KAUST100406-0324</name>
    <dbReference type="NCBI Taxonomy" id="1037889"/>
    <lineage>
        <taxon>Bacteria</taxon>
        <taxon>Pseudomonadati</taxon>
        <taxon>Pseudomonadota</taxon>
        <taxon>Alphaproteobacteria</taxon>
        <taxon>Rhodobacterales</taxon>
        <taxon>Roseobacteraceae</taxon>
        <taxon>Profundibacterium</taxon>
    </lineage>
</organism>
<evidence type="ECO:0000256" key="6">
    <source>
        <dbReference type="ARBA" id="ARBA00023316"/>
    </source>
</evidence>
<evidence type="ECO:0000313" key="9">
    <source>
        <dbReference type="EMBL" id="KAF0674732.1"/>
    </source>
</evidence>
<accession>A0A921NPU0</accession>
<dbReference type="InterPro" id="IPR036365">
    <property type="entry name" value="PGBD-like_sf"/>
</dbReference>
<dbReference type="Proteomes" id="UP000698242">
    <property type="component" value="Unassembled WGS sequence"/>
</dbReference>
<reference evidence="9" key="1">
    <citation type="submission" date="2013-03" db="EMBL/GenBank/DDBJ databases">
        <title>Genome Sequence of the Profundibacterium mesophilum strain KAUST100406-0324T from Red Sea, a novel genus in the family Rhodobacteraceae.</title>
        <authorList>
            <person name="Essack M."/>
            <person name="Alam I."/>
            <person name="Lafi F."/>
            <person name="Alawi W."/>
            <person name="Kamanu F."/>
            <person name="Al-Suwailem A."/>
            <person name="Lee O.O."/>
            <person name="Xu Y."/>
            <person name="Bajic V."/>
            <person name="Qian P.-Y."/>
            <person name="Archer J."/>
        </authorList>
    </citation>
    <scope>NUCLEOTIDE SEQUENCE</scope>
    <source>
        <strain evidence="9">KAUST100406-0324</strain>
    </source>
</reference>
<dbReference type="RefSeq" id="WP_159966327.1">
    <property type="nucleotide sequence ID" value="NZ_APKE01000035.1"/>
</dbReference>
<evidence type="ECO:0000256" key="1">
    <source>
        <dbReference type="ARBA" id="ARBA00004752"/>
    </source>
</evidence>
<dbReference type="AlphaFoldDB" id="A0A921NPU0"/>
<evidence type="ECO:0000313" key="10">
    <source>
        <dbReference type="Proteomes" id="UP000698242"/>
    </source>
</evidence>
<gene>
    <name evidence="9" type="ORF">PMES_02808</name>
</gene>
<dbReference type="InterPro" id="IPR002477">
    <property type="entry name" value="Peptidoglycan-bd-like"/>
</dbReference>
<dbReference type="OrthoDB" id="9778545at2"/>
<dbReference type="InterPro" id="IPR036366">
    <property type="entry name" value="PGBDSf"/>
</dbReference>
<feature type="domain" description="L,D-TPase catalytic" evidence="8">
    <location>
        <begin position="312"/>
        <end position="487"/>
    </location>
</feature>
<evidence type="ECO:0000256" key="5">
    <source>
        <dbReference type="ARBA" id="ARBA00022984"/>
    </source>
</evidence>
<evidence type="ECO:0000256" key="4">
    <source>
        <dbReference type="ARBA" id="ARBA00022960"/>
    </source>
</evidence>
<dbReference type="Pfam" id="PF03734">
    <property type="entry name" value="YkuD"/>
    <property type="match status" value="1"/>
</dbReference>
<dbReference type="Pfam" id="PF20142">
    <property type="entry name" value="Scaffold"/>
    <property type="match status" value="1"/>
</dbReference>
<dbReference type="GO" id="GO:0004180">
    <property type="term" value="F:carboxypeptidase activity"/>
    <property type="evidence" value="ECO:0007669"/>
    <property type="project" value="UniProtKB-ARBA"/>
</dbReference>
<feature type="active site" description="Proton donor/acceptor" evidence="7">
    <location>
        <position position="443"/>
    </location>
</feature>
<name>A0A921NPU0_9RHOB</name>
<proteinExistence type="inferred from homology"/>
<dbReference type="InterPro" id="IPR045380">
    <property type="entry name" value="LD_TPept_scaffold_dom"/>
</dbReference>
<dbReference type="CDD" id="cd16913">
    <property type="entry name" value="YkuD_like"/>
    <property type="match status" value="1"/>
</dbReference>
<evidence type="ECO:0000259" key="8">
    <source>
        <dbReference type="PROSITE" id="PS52029"/>
    </source>
</evidence>
<dbReference type="InterPro" id="IPR005490">
    <property type="entry name" value="LD_TPept_cat_dom"/>
</dbReference>
<sequence length="551" mass="60452">MHDSAPRGGCSKAGAGGARLLRSAMGGAILAAVMASAAAAQDRESDIRITPFQQAVAEGAAGLDALADFYRETGYAPLWTGQDENATARRVMLLNAHEIAALHGLPTDRYRPEGIRDILASAGDPRSLGEAEIALSKLFVALVRGLEGGVLTPSDVAPNMKRSVTRRSDTEILRQFSSAVPAAFLRDAAPDGQEYLRLMREKLSLEAVIAAGGWGRPVGDVKLKLGDAGDGVVRLRDRLALMGYIEAHPGARYDAALREAVLRFQSDHGLAEDGVAGPSTLGAMDVAPETRLGQVLVAMERERWLDRELGARHIWVNLTDYSARIVDDGEVTFETRAVIGKDEADRETPEFSDEMNHMVINPSWYVPRSIVVGEYLPKLKKNPNALSEFKITDRSGREVNRARGFSQYTARSFPFSMRQPPSDTNALGLVKFMFPNKYNIYLHDTPAKSLFDRNVRAFSHGCVRLAEPFEFAYALLAMQRDDPEAYFQRILRSGREARVNLDVPVPVHLVYRTAMARPEGGMAYRDDIYGRDARILEALLAAGVELPANRS</sequence>
<evidence type="ECO:0000256" key="7">
    <source>
        <dbReference type="PROSITE-ProRule" id="PRU01373"/>
    </source>
</evidence>
<protein>
    <submittedName>
        <fullName evidence="9">Peptidoglycan-binding domain-containing protein Cell envelope biogenesis</fullName>
    </submittedName>
</protein>
<dbReference type="EMBL" id="APKE01000035">
    <property type="protein sequence ID" value="KAF0674732.1"/>
    <property type="molecule type" value="Genomic_DNA"/>
</dbReference>
<dbReference type="GO" id="GO:0008360">
    <property type="term" value="P:regulation of cell shape"/>
    <property type="evidence" value="ECO:0007669"/>
    <property type="project" value="UniProtKB-UniRule"/>
</dbReference>
<comment type="pathway">
    <text evidence="1 7">Cell wall biogenesis; peptidoglycan biosynthesis.</text>
</comment>
<dbReference type="GO" id="GO:0009252">
    <property type="term" value="P:peptidoglycan biosynthetic process"/>
    <property type="evidence" value="ECO:0007669"/>
    <property type="project" value="UniProtKB-KW"/>
</dbReference>
<dbReference type="PANTHER" id="PTHR41533:SF2">
    <property type="entry name" value="BLR7131 PROTEIN"/>
    <property type="match status" value="1"/>
</dbReference>
<dbReference type="InterPro" id="IPR052905">
    <property type="entry name" value="LD-transpeptidase_YkuD-like"/>
</dbReference>
<dbReference type="InterPro" id="IPR038063">
    <property type="entry name" value="Transpep_catalytic_dom"/>
</dbReference>
<dbReference type="Gene3D" id="1.10.101.10">
    <property type="entry name" value="PGBD-like superfamily/PGBD"/>
    <property type="match status" value="1"/>
</dbReference>